<gene>
    <name evidence="3" type="ORF">GMO_16100</name>
</gene>
<evidence type="ECO:0000313" key="3">
    <source>
        <dbReference type="EMBL" id="EHH67843.1"/>
    </source>
</evidence>
<dbReference type="Gene3D" id="2.40.160.100">
    <property type="match status" value="1"/>
</dbReference>
<evidence type="ECO:0000259" key="2">
    <source>
        <dbReference type="Pfam" id="PF13372"/>
    </source>
</evidence>
<sequence length="601" mass="66539">MIPTSHATVRRSVSVTMPVLFGRTFWSCQHISPPVWRITAGIFWIAIAQFRLNTLHGMLWLIASIVTIGFRPLPAFAAIAKLPQEDTTTSAFQVPSREEATSSASDTCSSGSDVRSLSHQGKWGVFNRGDGSAAGFGPVKNYGTEPWAEEWRELPSGPCSPHDPLDALKHIDLNDSRSIWLSLSGETRLRNWFDSKPDLGAYHNNDSGRFTVRNLYGADLHLGTHVRVFGQLVNGEAAGWNAFGYGPTYRKAIDLQQAFIEITGKAFGARQGFIFGRQEFLDAPPYMLSNRQTPNIPISWNGFRAYSVWKRVRVDAFDFVQTDDTHSGAQDFKDTENYNNRLYGVNITVAPPDLHVFGGIGWSFLDLFYIGYKLAGHPAAASTVEGALAGSTTRNNLGFRWHGSAGPLVFSMGGIYQGGIFHEADSSMRRPVAAFSINTSLAYRFRSVPWVPLLGIQTDIYSGGGANSRTGLLGNYIEPFGPNTNYIDTTTYLTGSNLVGVTPFLSLNPLSFLNISLKYPFYWRESTDDAVYSYFLAGRYTFTRPMSGGFIGMAPQASMDLKIGRHLTWTQYVARFITSHSLDRVGGSSSTYYQSNLVFRF</sequence>
<comment type="caution">
    <text evidence="3">The sequence shown here is derived from an EMBL/GenBank/DDBJ whole genome shotgun (WGS) entry which is preliminary data.</text>
</comment>
<organism evidence="3 4">
    <name type="scientific">Gluconobacter morbifer G707</name>
    <dbReference type="NCBI Taxonomy" id="1088869"/>
    <lineage>
        <taxon>Bacteria</taxon>
        <taxon>Pseudomonadati</taxon>
        <taxon>Pseudomonadota</taxon>
        <taxon>Alphaproteobacteria</taxon>
        <taxon>Acetobacterales</taxon>
        <taxon>Acetobacteraceae</taxon>
        <taxon>Gluconobacter</taxon>
    </lineage>
</organism>
<dbReference type="Pfam" id="PF13372">
    <property type="entry name" value="Alginate_exp"/>
    <property type="match status" value="1"/>
</dbReference>
<dbReference type="PATRIC" id="fig|1088869.3.peg.1606"/>
<evidence type="ECO:0000313" key="4">
    <source>
        <dbReference type="Proteomes" id="UP000004949"/>
    </source>
</evidence>
<name>G6XJN1_9PROT</name>
<keyword evidence="4" id="KW-1185">Reference proteome</keyword>
<accession>G6XJN1</accession>
<evidence type="ECO:0000256" key="1">
    <source>
        <dbReference type="SAM" id="MobiDB-lite"/>
    </source>
</evidence>
<reference evidence="3 4" key="1">
    <citation type="submission" date="2011-10" db="EMBL/GenBank/DDBJ databases">
        <title>Genome sequence of Gluconobacter morbifer G707, isolated from Drosophila gut.</title>
        <authorList>
            <person name="Lee W.-J."/>
            <person name="Kim E.-K."/>
        </authorList>
    </citation>
    <scope>NUCLEOTIDE SEQUENCE [LARGE SCALE GENOMIC DNA]</scope>
    <source>
        <strain evidence="3 4">G707</strain>
    </source>
</reference>
<feature type="domain" description="Alginate export" evidence="2">
    <location>
        <begin position="180"/>
        <end position="577"/>
    </location>
</feature>
<feature type="region of interest" description="Disordered" evidence="1">
    <location>
        <begin position="90"/>
        <end position="114"/>
    </location>
</feature>
<feature type="compositionally biased region" description="Low complexity" evidence="1">
    <location>
        <begin position="101"/>
        <end position="113"/>
    </location>
</feature>
<dbReference type="STRING" id="1088869.GMO_16100"/>
<dbReference type="InterPro" id="IPR053728">
    <property type="entry name" value="Alginate_Permeability_Chnl"/>
</dbReference>
<proteinExistence type="predicted"/>
<dbReference type="Proteomes" id="UP000004949">
    <property type="component" value="Unassembled WGS sequence"/>
</dbReference>
<dbReference type="InterPro" id="IPR025388">
    <property type="entry name" value="Alginate_export_dom"/>
</dbReference>
<dbReference type="eggNOG" id="ENOG502Z7RB">
    <property type="taxonomic scope" value="Bacteria"/>
</dbReference>
<dbReference type="EMBL" id="AGQV01000005">
    <property type="protein sequence ID" value="EHH67843.1"/>
    <property type="molecule type" value="Genomic_DNA"/>
</dbReference>
<protein>
    <recommendedName>
        <fullName evidence="2">Alginate export domain-containing protein</fullName>
    </recommendedName>
</protein>
<dbReference type="AlphaFoldDB" id="G6XJN1"/>